<dbReference type="GO" id="GO:0009423">
    <property type="term" value="P:chorismate biosynthetic process"/>
    <property type="evidence" value="ECO:0007669"/>
    <property type="project" value="UniProtKB-UniPathway"/>
</dbReference>
<accession>A0A1H4KU64</accession>
<dbReference type="EMBL" id="FNSL01000001">
    <property type="protein sequence ID" value="SEB61462.1"/>
    <property type="molecule type" value="Genomic_DNA"/>
</dbReference>
<dbReference type="InterPro" id="IPR036291">
    <property type="entry name" value="NAD(P)-bd_dom_sf"/>
</dbReference>
<dbReference type="EC" id="1.1.1.25" evidence="2"/>
<dbReference type="RefSeq" id="WP_090328977.1">
    <property type="nucleotide sequence ID" value="NZ_FNSL01000001.1"/>
</dbReference>
<dbReference type="GO" id="GO:0019632">
    <property type="term" value="P:shikimate metabolic process"/>
    <property type="evidence" value="ECO:0007669"/>
    <property type="project" value="TreeGrafter"/>
</dbReference>
<gene>
    <name evidence="9" type="ORF">SAMN05216452_2445</name>
</gene>
<dbReference type="PANTHER" id="PTHR21089:SF1">
    <property type="entry name" value="BIFUNCTIONAL 3-DEHYDROQUINATE DEHYDRATASE_SHIKIMATE DEHYDROGENASE, CHLOROPLASTIC"/>
    <property type="match status" value="1"/>
</dbReference>
<dbReference type="InterPro" id="IPR013708">
    <property type="entry name" value="Shikimate_DH-bd_N"/>
</dbReference>
<dbReference type="GO" id="GO:0050661">
    <property type="term" value="F:NADP binding"/>
    <property type="evidence" value="ECO:0007669"/>
    <property type="project" value="TreeGrafter"/>
</dbReference>
<sequence>MVAPGITVDGSTKIMGVIGDPIAQVMTPTTINPIFAARKVNIVCVPLHISVHELDTAWKGLKALGNLIGFGITLPHKQAAMTLCDSLEPLAERVGAVNLVRREADGSFRGYQFDGKGFVRGLKGQGHTPSGSHCLMLGAGGAAIAIAFALAEEGAASLTIANRTHAKAEELAEAVNRKMGRSFARAGDPRPEPGQIVINATSLGLSASDPLPFDTDLVDGTMLIAEVIAKPEVTPFLEAARARGAQIHSGIHMIRGQVDLIAAHMAEAQAKV</sequence>
<evidence type="ECO:0000313" key="9">
    <source>
        <dbReference type="EMBL" id="SEB61462.1"/>
    </source>
</evidence>
<dbReference type="CDD" id="cd01065">
    <property type="entry name" value="NAD_bind_Shikimate_DH"/>
    <property type="match status" value="1"/>
</dbReference>
<proteinExistence type="predicted"/>
<organism evidence="9 10">
    <name type="scientific">Nitratireductor aquibiodomus</name>
    <dbReference type="NCBI Taxonomy" id="204799"/>
    <lineage>
        <taxon>Bacteria</taxon>
        <taxon>Pseudomonadati</taxon>
        <taxon>Pseudomonadota</taxon>
        <taxon>Alphaproteobacteria</taxon>
        <taxon>Hyphomicrobiales</taxon>
        <taxon>Phyllobacteriaceae</taxon>
        <taxon>Nitratireductor</taxon>
    </lineage>
</organism>
<dbReference type="InterPro" id="IPR046346">
    <property type="entry name" value="Aminoacid_DH-like_N_sf"/>
</dbReference>
<dbReference type="Pfam" id="PF01488">
    <property type="entry name" value="Shikimate_DH"/>
    <property type="match status" value="1"/>
</dbReference>
<dbReference type="Pfam" id="PF08501">
    <property type="entry name" value="Shikimate_dh_N"/>
    <property type="match status" value="1"/>
</dbReference>
<keyword evidence="5" id="KW-0057">Aromatic amino acid biosynthesis</keyword>
<dbReference type="GO" id="GO:0009073">
    <property type="term" value="P:aromatic amino acid family biosynthetic process"/>
    <property type="evidence" value="ECO:0007669"/>
    <property type="project" value="UniProtKB-KW"/>
</dbReference>
<dbReference type="UniPathway" id="UPA00053">
    <property type="reaction ID" value="UER00087"/>
</dbReference>
<dbReference type="GO" id="GO:0005829">
    <property type="term" value="C:cytosol"/>
    <property type="evidence" value="ECO:0007669"/>
    <property type="project" value="TreeGrafter"/>
</dbReference>
<keyword evidence="5" id="KW-0028">Amino-acid biosynthesis</keyword>
<evidence type="ECO:0000256" key="1">
    <source>
        <dbReference type="ARBA" id="ARBA00004871"/>
    </source>
</evidence>
<dbReference type="InterPro" id="IPR006151">
    <property type="entry name" value="Shikm_DH/Glu-tRNA_Rdtase"/>
</dbReference>
<evidence type="ECO:0000256" key="5">
    <source>
        <dbReference type="ARBA" id="ARBA00023141"/>
    </source>
</evidence>
<evidence type="ECO:0000259" key="7">
    <source>
        <dbReference type="Pfam" id="PF01488"/>
    </source>
</evidence>
<keyword evidence="3" id="KW-0521">NADP</keyword>
<keyword evidence="10" id="KW-1185">Reference proteome</keyword>
<dbReference type="Gene3D" id="3.40.50.10860">
    <property type="entry name" value="Leucine Dehydrogenase, chain A, domain 1"/>
    <property type="match status" value="1"/>
</dbReference>
<reference evidence="10" key="1">
    <citation type="submission" date="2016-10" db="EMBL/GenBank/DDBJ databases">
        <authorList>
            <person name="Varghese N."/>
            <person name="Submissions S."/>
        </authorList>
    </citation>
    <scope>NUCLEOTIDE SEQUENCE [LARGE SCALE GENOMIC DNA]</scope>
    <source>
        <strain evidence="10">ES.061</strain>
    </source>
</reference>
<comment type="catalytic activity">
    <reaction evidence="6">
        <text>shikimate + NADP(+) = 3-dehydroshikimate + NADPH + H(+)</text>
        <dbReference type="Rhea" id="RHEA:17737"/>
        <dbReference type="ChEBI" id="CHEBI:15378"/>
        <dbReference type="ChEBI" id="CHEBI:16630"/>
        <dbReference type="ChEBI" id="CHEBI:36208"/>
        <dbReference type="ChEBI" id="CHEBI:57783"/>
        <dbReference type="ChEBI" id="CHEBI:58349"/>
        <dbReference type="EC" id="1.1.1.25"/>
    </reaction>
</comment>
<evidence type="ECO:0000313" key="10">
    <source>
        <dbReference type="Proteomes" id="UP000199064"/>
    </source>
</evidence>
<dbReference type="SUPFAM" id="SSF51735">
    <property type="entry name" value="NAD(P)-binding Rossmann-fold domains"/>
    <property type="match status" value="1"/>
</dbReference>
<evidence type="ECO:0000256" key="2">
    <source>
        <dbReference type="ARBA" id="ARBA00012962"/>
    </source>
</evidence>
<feature type="domain" description="Shikimate dehydrogenase substrate binding N-terminal" evidence="8">
    <location>
        <begin position="17"/>
        <end position="100"/>
    </location>
</feature>
<dbReference type="GO" id="GO:0004764">
    <property type="term" value="F:shikimate 3-dehydrogenase (NADP+) activity"/>
    <property type="evidence" value="ECO:0007669"/>
    <property type="project" value="UniProtKB-EC"/>
</dbReference>
<dbReference type="SUPFAM" id="SSF53223">
    <property type="entry name" value="Aminoacid dehydrogenase-like, N-terminal domain"/>
    <property type="match status" value="1"/>
</dbReference>
<protein>
    <recommendedName>
        <fullName evidence="2">shikimate dehydrogenase (NADP(+))</fullName>
        <ecNumber evidence="2">1.1.1.25</ecNumber>
    </recommendedName>
</protein>
<dbReference type="Gene3D" id="3.40.50.720">
    <property type="entry name" value="NAD(P)-binding Rossmann-like Domain"/>
    <property type="match status" value="1"/>
</dbReference>
<evidence type="ECO:0000256" key="4">
    <source>
        <dbReference type="ARBA" id="ARBA00023002"/>
    </source>
</evidence>
<evidence type="ECO:0000259" key="8">
    <source>
        <dbReference type="Pfam" id="PF08501"/>
    </source>
</evidence>
<name>A0A1H4KU64_9HYPH</name>
<dbReference type="AlphaFoldDB" id="A0A1H4KU64"/>
<evidence type="ECO:0000256" key="6">
    <source>
        <dbReference type="ARBA" id="ARBA00049442"/>
    </source>
</evidence>
<comment type="pathway">
    <text evidence="1">Metabolic intermediate biosynthesis; chorismate biosynthesis; chorismate from D-erythrose 4-phosphate and phosphoenolpyruvate: step 4/7.</text>
</comment>
<keyword evidence="4" id="KW-0560">Oxidoreductase</keyword>
<dbReference type="Proteomes" id="UP000199064">
    <property type="component" value="Unassembled WGS sequence"/>
</dbReference>
<dbReference type="PANTHER" id="PTHR21089">
    <property type="entry name" value="SHIKIMATE DEHYDROGENASE"/>
    <property type="match status" value="1"/>
</dbReference>
<evidence type="ECO:0000256" key="3">
    <source>
        <dbReference type="ARBA" id="ARBA00022857"/>
    </source>
</evidence>
<dbReference type="InterPro" id="IPR022893">
    <property type="entry name" value="Shikimate_DH_fam"/>
</dbReference>
<feature type="domain" description="Quinate/shikimate 5-dehydrogenase/glutamyl-tRNA reductase" evidence="7">
    <location>
        <begin position="131"/>
        <end position="178"/>
    </location>
</feature>